<gene>
    <name evidence="2" type="ORF">DVK44_33930</name>
</gene>
<organism evidence="2 3">
    <name type="scientific">Streptomyces paludis</name>
    <dbReference type="NCBI Taxonomy" id="2282738"/>
    <lineage>
        <taxon>Bacteria</taxon>
        <taxon>Bacillati</taxon>
        <taxon>Actinomycetota</taxon>
        <taxon>Actinomycetes</taxon>
        <taxon>Kitasatosporales</taxon>
        <taxon>Streptomycetaceae</taxon>
        <taxon>Streptomyces</taxon>
    </lineage>
</organism>
<feature type="compositionally biased region" description="Basic and acidic residues" evidence="1">
    <location>
        <begin position="474"/>
        <end position="498"/>
    </location>
</feature>
<accession>A0A345HYY0</accession>
<dbReference type="OrthoDB" id="3894192at2"/>
<evidence type="ECO:0000313" key="2">
    <source>
        <dbReference type="EMBL" id="AXG81904.1"/>
    </source>
</evidence>
<feature type="compositionally biased region" description="Basic and acidic residues" evidence="1">
    <location>
        <begin position="451"/>
        <end position="466"/>
    </location>
</feature>
<dbReference type="Proteomes" id="UP000253868">
    <property type="component" value="Chromosome"/>
</dbReference>
<name>A0A345HYY0_9ACTN</name>
<protein>
    <submittedName>
        <fullName evidence="2">Uncharacterized protein</fullName>
    </submittedName>
</protein>
<reference evidence="3" key="1">
    <citation type="submission" date="2018-07" db="EMBL/GenBank/DDBJ databases">
        <authorList>
            <person name="Zhao J."/>
        </authorList>
    </citation>
    <scope>NUCLEOTIDE SEQUENCE [LARGE SCALE GENOMIC DNA]</scope>
    <source>
        <strain evidence="3">GSSD-12</strain>
    </source>
</reference>
<dbReference type="AlphaFoldDB" id="A0A345HYY0"/>
<dbReference type="EMBL" id="CP031194">
    <property type="protein sequence ID" value="AXG81904.1"/>
    <property type="molecule type" value="Genomic_DNA"/>
</dbReference>
<evidence type="ECO:0000256" key="1">
    <source>
        <dbReference type="SAM" id="MobiDB-lite"/>
    </source>
</evidence>
<feature type="compositionally biased region" description="Basic residues" evidence="1">
    <location>
        <begin position="122"/>
        <end position="134"/>
    </location>
</feature>
<feature type="region of interest" description="Disordered" evidence="1">
    <location>
        <begin position="448"/>
        <end position="543"/>
    </location>
</feature>
<proteinExistence type="predicted"/>
<dbReference type="KEGG" id="spad:DVK44_33930"/>
<keyword evidence="3" id="KW-1185">Reference proteome</keyword>
<evidence type="ECO:0000313" key="3">
    <source>
        <dbReference type="Proteomes" id="UP000253868"/>
    </source>
</evidence>
<sequence>MGHVPDQAASEKRRTTTPWMIMTIPLTFVAPGGDEDDHAQGAVGKLTTEQIASFAPGLLDMEPAPTPAELKELATAAQDHPSVVLPAEVLRALFAGTTHPDELLDQLDHPEAVAQQLNTRPGRSRQKPKRKVSRLGRLSRLSTNTGYAAVVRSPLHQIAGIMTLPVNPRFLAAIQHAFTKGRTTDPTIEGSIPGLLEIHLPAKQDLVDLITTTVTHHLLDYDWSDSIARTGVQEPLTCMALRVHYADGTSEVFVVAIDGQSRLTSAWRNVLGIGDKKLTDATAPLYAEKIVGRMFAHDAVAASRKAVNGALNAARASSWTANELETLHSRLAPVNLVVGTYTRLGEPCEATTWFTEHLTQIHLRPRHWSGGSDQEKAVADALIAAVHAGKITPTLASALSGRLHGLDFTHATGLPHHPAFARALLFETVLSADAGALIRSAIAEGLSLDPSSKDFPRETPENHSDLLHPLPALRRQDGLPEHGAHLGQRRLDHPHDVEPPGQGGGRLHPDPAAGRPGRRTVQERLQPRRAAAAASQRRRPRRP</sequence>
<feature type="region of interest" description="Disordered" evidence="1">
    <location>
        <begin position="116"/>
        <end position="136"/>
    </location>
</feature>